<dbReference type="InterPro" id="IPR016130">
    <property type="entry name" value="Tyr_Pase_AS"/>
</dbReference>
<sequence>MKDQNKQKGSTAKTRSGTKKKLSCEKHSNHAGNSKKSKTPLTYEKWVSSAISGGVKGIRREYVDSVRSYAPVGSQKAWNSEKNCIKNRYDDIRLLDKTRVVLKDTPDNNDYINASYVIAGDTTFICTQGPMENTIQDFWIMSVQEQVKVILQLCKYNENGREQCAEYFKDEETWVKYGSVRVRTLEKSINVAHLKKVTRTLLQVEYKGKRIEVTHILYAGWPDQSVAESTSICREVRRLVLGLSQQKPVIVHCSAGVGRTGTFVTLEMAISLLKKKEFVPMVEIAKRVRNQRIGAIQNDQQYLFIYRMILEILIYEDLLSRTEQIVNFIKDYNDLIRRKCNERARKFMKKSKEKAIAS</sequence>
<dbReference type="GO" id="GO:0004725">
    <property type="term" value="F:protein tyrosine phosphatase activity"/>
    <property type="evidence" value="ECO:0007669"/>
    <property type="project" value="InterPro"/>
</dbReference>
<reference evidence="4 5" key="2">
    <citation type="submission" date="2018-11" db="EMBL/GenBank/DDBJ databases">
        <authorList>
            <consortium name="Pathogen Informatics"/>
        </authorList>
    </citation>
    <scope>NUCLEOTIDE SEQUENCE [LARGE SCALE GENOMIC DNA]</scope>
</reference>
<dbReference type="PROSITE" id="PS50056">
    <property type="entry name" value="TYR_PHOSPHATASE_2"/>
    <property type="match status" value="1"/>
</dbReference>
<dbReference type="PROSITE" id="PS00383">
    <property type="entry name" value="TYR_PHOSPHATASE_1"/>
    <property type="match status" value="1"/>
</dbReference>
<feature type="domain" description="Tyrosine-protein phosphatase" evidence="2">
    <location>
        <begin position="58"/>
        <end position="312"/>
    </location>
</feature>
<dbReference type="Gene3D" id="3.90.190.10">
    <property type="entry name" value="Protein tyrosine phosphatase superfamily"/>
    <property type="match status" value="1"/>
</dbReference>
<dbReference type="EMBL" id="UYYF01004323">
    <property type="protein sequence ID" value="VDN02356.1"/>
    <property type="molecule type" value="Genomic_DNA"/>
</dbReference>
<reference evidence="6" key="1">
    <citation type="submission" date="2017-02" db="UniProtKB">
        <authorList>
            <consortium name="WormBaseParasite"/>
        </authorList>
    </citation>
    <scope>IDENTIFICATION</scope>
</reference>
<gene>
    <name evidence="4" type="ORF">TCLT_LOCUS5148</name>
</gene>
<organism evidence="6">
    <name type="scientific">Thelazia callipaeda</name>
    <name type="common">Oriental eyeworm</name>
    <name type="synonym">Parasitic nematode</name>
    <dbReference type="NCBI Taxonomy" id="103827"/>
    <lineage>
        <taxon>Eukaryota</taxon>
        <taxon>Metazoa</taxon>
        <taxon>Ecdysozoa</taxon>
        <taxon>Nematoda</taxon>
        <taxon>Chromadorea</taxon>
        <taxon>Rhabditida</taxon>
        <taxon>Spirurina</taxon>
        <taxon>Spiruromorpha</taxon>
        <taxon>Thelazioidea</taxon>
        <taxon>Thelaziidae</taxon>
        <taxon>Thelazia</taxon>
    </lineage>
</organism>
<accession>A0A0N5CXM6</accession>
<evidence type="ECO:0000313" key="6">
    <source>
        <dbReference type="WBParaSite" id="TCLT_0000515901-mRNA-1"/>
    </source>
</evidence>
<dbReference type="SUPFAM" id="SSF52799">
    <property type="entry name" value="(Phosphotyrosine protein) phosphatases II"/>
    <property type="match status" value="1"/>
</dbReference>
<dbReference type="InterPro" id="IPR000242">
    <property type="entry name" value="PTP_cat"/>
</dbReference>
<dbReference type="SMART" id="SM00404">
    <property type="entry name" value="PTPc_motif"/>
    <property type="match status" value="1"/>
</dbReference>
<dbReference type="PANTHER" id="PTHR46163">
    <property type="entry name" value="TYROSINE-PROTEIN PHOSPHATASE-RELATED"/>
    <property type="match status" value="1"/>
</dbReference>
<dbReference type="InterPro" id="IPR003595">
    <property type="entry name" value="Tyr_Pase_cat"/>
</dbReference>
<dbReference type="InterPro" id="IPR000387">
    <property type="entry name" value="Tyr_Pase_dom"/>
</dbReference>
<evidence type="ECO:0000259" key="2">
    <source>
        <dbReference type="PROSITE" id="PS50055"/>
    </source>
</evidence>
<dbReference type="SMART" id="SM00194">
    <property type="entry name" value="PTPc"/>
    <property type="match status" value="1"/>
</dbReference>
<evidence type="ECO:0000259" key="3">
    <source>
        <dbReference type="PROSITE" id="PS50056"/>
    </source>
</evidence>
<dbReference type="OrthoDB" id="8609993at2759"/>
<dbReference type="OMA" id="NETCIVV"/>
<keyword evidence="5" id="KW-1185">Reference proteome</keyword>
<dbReference type="AlphaFoldDB" id="A0A0N5CXM6"/>
<dbReference type="Proteomes" id="UP000276776">
    <property type="component" value="Unassembled WGS sequence"/>
</dbReference>
<feature type="domain" description="Tyrosine specific protein phosphatases" evidence="3">
    <location>
        <begin position="230"/>
        <end position="303"/>
    </location>
</feature>
<dbReference type="InterPro" id="IPR052782">
    <property type="entry name" value="Oocyte-zygote_transition_reg"/>
</dbReference>
<evidence type="ECO:0000313" key="4">
    <source>
        <dbReference type="EMBL" id="VDN02356.1"/>
    </source>
</evidence>
<dbReference type="PROSITE" id="PS50055">
    <property type="entry name" value="TYR_PHOSPHATASE_PTP"/>
    <property type="match status" value="1"/>
</dbReference>
<dbReference type="WBParaSite" id="TCLT_0000515901-mRNA-1">
    <property type="protein sequence ID" value="TCLT_0000515901-mRNA-1"/>
    <property type="gene ID" value="TCLT_0000515901"/>
</dbReference>
<dbReference type="PRINTS" id="PR00700">
    <property type="entry name" value="PRTYPHPHTASE"/>
</dbReference>
<proteinExistence type="predicted"/>
<evidence type="ECO:0000313" key="5">
    <source>
        <dbReference type="Proteomes" id="UP000276776"/>
    </source>
</evidence>
<feature type="region of interest" description="Disordered" evidence="1">
    <location>
        <begin position="1"/>
        <end position="39"/>
    </location>
</feature>
<dbReference type="STRING" id="103827.A0A0N5CXM6"/>
<evidence type="ECO:0000256" key="1">
    <source>
        <dbReference type="SAM" id="MobiDB-lite"/>
    </source>
</evidence>
<dbReference type="CDD" id="cd00047">
    <property type="entry name" value="PTPc"/>
    <property type="match status" value="1"/>
</dbReference>
<protein>
    <submittedName>
        <fullName evidence="6">Protein-tyrosine phosphatase</fullName>
    </submittedName>
</protein>
<dbReference type="InterPro" id="IPR029021">
    <property type="entry name" value="Prot-tyrosine_phosphatase-like"/>
</dbReference>
<dbReference type="Pfam" id="PF00102">
    <property type="entry name" value="Y_phosphatase"/>
    <property type="match status" value="1"/>
</dbReference>
<name>A0A0N5CXM6_THECL</name>